<evidence type="ECO:0000256" key="1">
    <source>
        <dbReference type="SAM" id="MobiDB-lite"/>
    </source>
</evidence>
<organism evidence="2 3">
    <name type="scientific">Lonchura striata</name>
    <name type="common">white-rumped munia</name>
    <dbReference type="NCBI Taxonomy" id="40157"/>
    <lineage>
        <taxon>Eukaryota</taxon>
        <taxon>Metazoa</taxon>
        <taxon>Chordata</taxon>
        <taxon>Craniata</taxon>
        <taxon>Vertebrata</taxon>
        <taxon>Euteleostomi</taxon>
        <taxon>Archelosauria</taxon>
        <taxon>Archosauria</taxon>
        <taxon>Dinosauria</taxon>
        <taxon>Saurischia</taxon>
        <taxon>Theropoda</taxon>
        <taxon>Coelurosauria</taxon>
        <taxon>Aves</taxon>
        <taxon>Neognathae</taxon>
        <taxon>Neoaves</taxon>
        <taxon>Telluraves</taxon>
        <taxon>Australaves</taxon>
        <taxon>Passeriformes</taxon>
        <taxon>Passeroidea</taxon>
        <taxon>Estrildidae</taxon>
        <taxon>Estrildinae</taxon>
        <taxon>Lonchura</taxon>
    </lineage>
</organism>
<evidence type="ECO:0000313" key="2">
    <source>
        <dbReference type="EMBL" id="OWK49486.1"/>
    </source>
</evidence>
<feature type="compositionally biased region" description="Low complexity" evidence="1">
    <location>
        <begin position="7"/>
        <end position="24"/>
    </location>
</feature>
<dbReference type="EMBL" id="MUZQ01000937">
    <property type="protein sequence ID" value="OWK49486.1"/>
    <property type="molecule type" value="Genomic_DNA"/>
</dbReference>
<dbReference type="AlphaFoldDB" id="A0A218U732"/>
<feature type="region of interest" description="Disordered" evidence="1">
    <location>
        <begin position="1"/>
        <end position="104"/>
    </location>
</feature>
<reference evidence="2 3" key="1">
    <citation type="submission" date="2017-05" db="EMBL/GenBank/DDBJ databases">
        <title>Genome of assembly of the Bengalese finch, Lonchura striata domestica.</title>
        <authorList>
            <person name="Colquitt B.M."/>
            <person name="Brainard M.S."/>
        </authorList>
    </citation>
    <scope>NUCLEOTIDE SEQUENCE [LARGE SCALE GENOMIC DNA]</scope>
    <source>
        <strain evidence="2">White83orange57</strain>
    </source>
</reference>
<proteinExistence type="predicted"/>
<sequence>MSCGPNLLLLPHSASLLPSSSSPSTAQIPARRRLPQRGLRLLSQPERPCRGTGHPSGTNPVLQPTRGDPPAMLPRRGSDDLVPGPPAAPPGQGEAPVQEGPGDIWGQYQCWETAAAHAHPALAAAEEVFVHSALGQAILRRDFP</sequence>
<keyword evidence="3" id="KW-1185">Reference proteome</keyword>
<gene>
    <name evidence="2" type="ORF">RLOC_00014716</name>
</gene>
<accession>A0A218U732</accession>
<evidence type="ECO:0000313" key="3">
    <source>
        <dbReference type="Proteomes" id="UP000197619"/>
    </source>
</evidence>
<name>A0A218U732_9PASE</name>
<comment type="caution">
    <text evidence="2">The sequence shown here is derived from an EMBL/GenBank/DDBJ whole genome shotgun (WGS) entry which is preliminary data.</text>
</comment>
<dbReference type="Proteomes" id="UP000197619">
    <property type="component" value="Unassembled WGS sequence"/>
</dbReference>
<protein>
    <submittedName>
        <fullName evidence="2">Uncharacterized protein</fullName>
    </submittedName>
</protein>